<comment type="caution">
    <text evidence="2">The sequence shown here is derived from an EMBL/GenBank/DDBJ whole genome shotgun (WGS) entry which is preliminary data.</text>
</comment>
<feature type="compositionally biased region" description="Polar residues" evidence="1">
    <location>
        <begin position="102"/>
        <end position="115"/>
    </location>
</feature>
<feature type="region of interest" description="Disordered" evidence="1">
    <location>
        <begin position="1"/>
        <end position="47"/>
    </location>
</feature>
<evidence type="ECO:0000313" key="2">
    <source>
        <dbReference type="EMBL" id="RZC34471.1"/>
    </source>
</evidence>
<sequence length="582" mass="63178">MATYNNFPEEGRPPDSPSNRKYKDRKHFPPRNNSWSHPNNLIYPGSPDDDDLLGLDINRNGPQEDCHKKSSLKNKLLCIKRPLEEGKRKSVNVLNVNALSESSASKSVCDNNPGSSKDRNRNSFHQDVEEALSSLLWQPYEYQNKTPCDLDGPNKGPSPENTDLNLRTEMVNNLKPAHQCRDGQRSRDPLCCAASRLNSQASSLELLDGTAATGDSDCDVLCRSGDMQLEVSSEPSSTSNVLSIATGGDGLSRNHVTLFQNGSLSSANVVGLPEGPRRASVPSRSPGTTIFHPRNGSEPSTQFRYCNQPGVVQRNAPEQAATHLRSASVPKSMGTTSQRGDRSQKVPNVSNVNVNFYRAVPVNVVSAVPTIQCLNTLNNDEGNSVSNVQIMPLGTTHLCSAAVTGTTQVTVHNSPSQSVSVVQRDRNPSTTRTFTSTEAQTDEISVCPPPEQRRKERRERRHQRRVNTHRHTVDSGTQANTLQNDRLPDLLNSHMPPPYSPLPSNVPPPNVVMPPMMVPPPHGAVLQSVVPNNVVPSGLVAFPPPQVVGGQVPLVQGSGPVAVPVPPPSGFRFPFPAGGFRR</sequence>
<feature type="compositionally biased region" description="Basic residues" evidence="1">
    <location>
        <begin position="20"/>
        <end position="29"/>
    </location>
</feature>
<feature type="region of interest" description="Disordered" evidence="1">
    <location>
        <begin position="102"/>
        <end position="122"/>
    </location>
</feature>
<evidence type="ECO:0000256" key="1">
    <source>
        <dbReference type="SAM" id="MobiDB-lite"/>
    </source>
</evidence>
<reference evidence="2 3" key="1">
    <citation type="submission" date="2017-03" db="EMBL/GenBank/DDBJ databases">
        <title>Genome of the blue death feigning beetle - Asbolus verrucosus.</title>
        <authorList>
            <person name="Rider S.D."/>
        </authorList>
    </citation>
    <scope>NUCLEOTIDE SEQUENCE [LARGE SCALE GENOMIC DNA]</scope>
    <source>
        <strain evidence="2">Butters</strain>
        <tissue evidence="2">Head and leg muscle</tissue>
    </source>
</reference>
<evidence type="ECO:0000313" key="3">
    <source>
        <dbReference type="Proteomes" id="UP000292052"/>
    </source>
</evidence>
<feature type="region of interest" description="Disordered" evidence="1">
    <location>
        <begin position="269"/>
        <end position="304"/>
    </location>
</feature>
<keyword evidence="3" id="KW-1185">Reference proteome</keyword>
<protein>
    <submittedName>
        <fullName evidence="2">Uncharacterized protein</fullName>
    </submittedName>
</protein>
<organism evidence="2 3">
    <name type="scientific">Asbolus verrucosus</name>
    <name type="common">Desert ironclad beetle</name>
    <dbReference type="NCBI Taxonomy" id="1661398"/>
    <lineage>
        <taxon>Eukaryota</taxon>
        <taxon>Metazoa</taxon>
        <taxon>Ecdysozoa</taxon>
        <taxon>Arthropoda</taxon>
        <taxon>Hexapoda</taxon>
        <taxon>Insecta</taxon>
        <taxon>Pterygota</taxon>
        <taxon>Neoptera</taxon>
        <taxon>Endopterygota</taxon>
        <taxon>Coleoptera</taxon>
        <taxon>Polyphaga</taxon>
        <taxon>Cucujiformia</taxon>
        <taxon>Tenebrionidae</taxon>
        <taxon>Pimeliinae</taxon>
        <taxon>Asbolus</taxon>
    </lineage>
</organism>
<dbReference type="EMBL" id="QDEB01079664">
    <property type="protein sequence ID" value="RZC34471.1"/>
    <property type="molecule type" value="Genomic_DNA"/>
</dbReference>
<dbReference type="AlphaFoldDB" id="A0A482VNG3"/>
<proteinExistence type="predicted"/>
<accession>A0A482VNG3</accession>
<feature type="compositionally biased region" description="Basic residues" evidence="1">
    <location>
        <begin position="455"/>
        <end position="470"/>
    </location>
</feature>
<feature type="compositionally biased region" description="Polar residues" evidence="1">
    <location>
        <begin position="428"/>
        <end position="443"/>
    </location>
</feature>
<feature type="region of interest" description="Disordered" evidence="1">
    <location>
        <begin position="318"/>
        <end position="347"/>
    </location>
</feature>
<dbReference type="OrthoDB" id="6772454at2759"/>
<name>A0A482VNG3_ASBVE</name>
<gene>
    <name evidence="2" type="ORF">BDFB_009020</name>
</gene>
<dbReference type="Proteomes" id="UP000292052">
    <property type="component" value="Unassembled WGS sequence"/>
</dbReference>
<feature type="region of interest" description="Disordered" evidence="1">
    <location>
        <begin position="414"/>
        <end position="482"/>
    </location>
</feature>